<comment type="caution">
    <text evidence="1">The sequence shown here is derived from an EMBL/GenBank/DDBJ whole genome shotgun (WGS) entry which is preliminary data.</text>
</comment>
<proteinExistence type="predicted"/>
<evidence type="ECO:0000313" key="1">
    <source>
        <dbReference type="EMBL" id="GAK98506.1"/>
    </source>
</evidence>
<accession>A0A090QSU1</accession>
<gene>
    <name evidence="1" type="ORF">JCM19314_2537</name>
</gene>
<dbReference type="EMBL" id="BBMM01000001">
    <property type="protein sequence ID" value="GAK98506.1"/>
    <property type="molecule type" value="Genomic_DNA"/>
</dbReference>
<dbReference type="AlphaFoldDB" id="A0A090QSU1"/>
<sequence length="37" mass="4518">MCLKRRLIALKKPCNYYRSKVVIITRFYNATLSRKRI</sequence>
<reference evidence="1 2" key="1">
    <citation type="journal article" date="2014" name="Genome Announc.">
        <title>Draft Genome Sequences of Marine Flavobacterium Nonlabens Strains NR17, NR24, NR27, NR32, NR33, and Ara13.</title>
        <authorList>
            <person name="Nakanishi M."/>
            <person name="Meirelles P."/>
            <person name="Suzuki R."/>
            <person name="Takatani N."/>
            <person name="Mino S."/>
            <person name="Suda W."/>
            <person name="Oshima K."/>
            <person name="Hattori M."/>
            <person name="Ohkuma M."/>
            <person name="Hosokawa M."/>
            <person name="Miyashita K."/>
            <person name="Thompson F.L."/>
            <person name="Niwa A."/>
            <person name="Sawabe T."/>
            <person name="Sawabe T."/>
        </authorList>
    </citation>
    <scope>NUCLEOTIDE SEQUENCE [LARGE SCALE GENOMIC DNA]</scope>
    <source>
        <strain evidence="2">JCM19314</strain>
    </source>
</reference>
<organism evidence="1 2">
    <name type="scientific">Nonlabens ulvanivorans</name>
    <name type="common">Persicivirga ulvanivorans</name>
    <dbReference type="NCBI Taxonomy" id="906888"/>
    <lineage>
        <taxon>Bacteria</taxon>
        <taxon>Pseudomonadati</taxon>
        <taxon>Bacteroidota</taxon>
        <taxon>Flavobacteriia</taxon>
        <taxon>Flavobacteriales</taxon>
        <taxon>Flavobacteriaceae</taxon>
        <taxon>Nonlabens</taxon>
    </lineage>
</organism>
<name>A0A090QSU1_NONUL</name>
<evidence type="ECO:0000313" key="2">
    <source>
        <dbReference type="Proteomes" id="UP000029226"/>
    </source>
</evidence>
<dbReference type="Proteomes" id="UP000029226">
    <property type="component" value="Unassembled WGS sequence"/>
</dbReference>
<protein>
    <submittedName>
        <fullName evidence="1">Uncharacterized protein</fullName>
    </submittedName>
</protein>